<dbReference type="AlphaFoldDB" id="H8IAQ3"/>
<dbReference type="RefSeq" id="WP_014406389.1">
    <property type="nucleotide sequence ID" value="NC_017034.1"/>
</dbReference>
<protein>
    <submittedName>
        <fullName evidence="1">Uncharacterized protein</fullName>
    </submittedName>
</protein>
<dbReference type="HOGENOM" id="CLU_1060105_0_0_2"/>
<sequence>MHTDKTVDSCFILPILPHKLGNVRDFWDDASEKYGSDIDSHFKLNGVHRVIAFLQDIPEKGDFLLMFMQSRNSLERTLHDLFASGLECSRYLTGQFMDFSGIDMSRKENFPRLELLDDWKETREYIEERGMLTMPWCFALPLKEGKANDALKFANEAKKSMASDIEGMLRHHDVVRRLAYLQRTPQGDFVVVHLLASGPLDELILAMTSCSDKMCGLARNKIMELTGIDLSDQKNVPKVELLFKWDESHGFETADQIIAYTE</sequence>
<dbReference type="GeneID" id="11971961"/>
<organism evidence="1 2">
    <name type="scientific">Methanocella conradii (strain DSM 24694 / JCM 17849 / CGMCC 1.5162 / HZ254)</name>
    <dbReference type="NCBI Taxonomy" id="1041930"/>
    <lineage>
        <taxon>Archaea</taxon>
        <taxon>Methanobacteriati</taxon>
        <taxon>Methanobacteriota</taxon>
        <taxon>Stenosarchaea group</taxon>
        <taxon>Methanomicrobia</taxon>
        <taxon>Methanocellales</taxon>
        <taxon>Methanocellaceae</taxon>
        <taxon>Methanocella</taxon>
    </lineage>
</organism>
<evidence type="ECO:0000313" key="1">
    <source>
        <dbReference type="EMBL" id="AFD00558.1"/>
    </source>
</evidence>
<gene>
    <name evidence="1" type="ordered locus">Mtc_1815</name>
</gene>
<name>H8IAQ3_METCZ</name>
<evidence type="ECO:0000313" key="2">
    <source>
        <dbReference type="Proteomes" id="UP000005233"/>
    </source>
</evidence>
<reference evidence="1 2" key="1">
    <citation type="journal article" date="2012" name="J. Bacteriol.">
        <title>Complete genome sequence of a thermophilic methanogen, Methanocella conradii HZ254, isolated from Chinese rice field soil.</title>
        <authorList>
            <person name="Lu Z."/>
            <person name="Lu Y."/>
        </authorList>
    </citation>
    <scope>NUCLEOTIDE SEQUENCE [LARGE SCALE GENOMIC DNA]</scope>
    <source>
        <strain evidence="2">DSM 24694 / JCM 17849 / CGMCC 1.5162 / HZ254</strain>
    </source>
</reference>
<dbReference type="Proteomes" id="UP000005233">
    <property type="component" value="Chromosome"/>
</dbReference>
<accession>H8IAQ3</accession>
<dbReference type="EMBL" id="CP003243">
    <property type="protein sequence ID" value="AFD00558.1"/>
    <property type="molecule type" value="Genomic_DNA"/>
</dbReference>
<keyword evidence="2" id="KW-1185">Reference proteome</keyword>
<dbReference type="KEGG" id="mez:Mtc_1815"/>
<dbReference type="eggNOG" id="arCOG11114">
    <property type="taxonomic scope" value="Archaea"/>
</dbReference>
<proteinExistence type="predicted"/>